<dbReference type="Pfam" id="PF12730">
    <property type="entry name" value="ABC2_membrane_4"/>
    <property type="match status" value="1"/>
</dbReference>
<dbReference type="EMBL" id="JADKPO010000023">
    <property type="protein sequence ID" value="MBF4769300.1"/>
    <property type="molecule type" value="Genomic_DNA"/>
</dbReference>
<keyword evidence="1" id="KW-0812">Transmembrane</keyword>
<keyword evidence="1" id="KW-0472">Membrane</keyword>
<feature type="transmembrane region" description="Helical" evidence="1">
    <location>
        <begin position="80"/>
        <end position="100"/>
    </location>
</feature>
<feature type="transmembrane region" description="Helical" evidence="1">
    <location>
        <begin position="245"/>
        <end position="268"/>
    </location>
</feature>
<feature type="transmembrane region" description="Helical" evidence="1">
    <location>
        <begin position="195"/>
        <end position="215"/>
    </location>
</feature>
<feature type="transmembrane region" description="Helical" evidence="1">
    <location>
        <begin position="121"/>
        <end position="147"/>
    </location>
</feature>
<keyword evidence="1" id="KW-1133">Transmembrane helix</keyword>
<protein>
    <submittedName>
        <fullName evidence="2">ABC transporter permease subunit</fullName>
    </submittedName>
</protein>
<keyword evidence="3" id="KW-1185">Reference proteome</keyword>
<feature type="transmembrane region" description="Helical" evidence="1">
    <location>
        <begin position="47"/>
        <end position="68"/>
    </location>
</feature>
<evidence type="ECO:0000313" key="3">
    <source>
        <dbReference type="Proteomes" id="UP000660668"/>
    </source>
</evidence>
<gene>
    <name evidence="2" type="ORF">ISU10_16150</name>
</gene>
<name>A0A930VSW4_9ACTN</name>
<sequence>MSTATLAPTTGVGEQVARKKRTTYEPIPMRTIMGVELRKMFDTRSGFWLMASIVILSVIATGAVILFAPADEQTYDSFAGAIGIPMTIVLPIIAALSITSEWSQRTGLTTFTMVPSRSRVVVAKLIDTVLIGITSILVALAVGALGNVIGSQLAGVPTTWDMTVSEVLYILAGNGLGLLMGFTLGVLFRNSAAAIVGYFVYSMVLPTLSALLAGAQDWYADAQRWVDFQFNQTGLFDGGFTAQDWASLAVTGAAWLLLPLAFGLWRVLRSEVK</sequence>
<evidence type="ECO:0000313" key="2">
    <source>
        <dbReference type="EMBL" id="MBF4769300.1"/>
    </source>
</evidence>
<comment type="caution">
    <text evidence="2">The sequence shown here is derived from an EMBL/GenBank/DDBJ whole genome shotgun (WGS) entry which is preliminary data.</text>
</comment>
<proteinExistence type="predicted"/>
<dbReference type="Proteomes" id="UP000660668">
    <property type="component" value="Unassembled WGS sequence"/>
</dbReference>
<dbReference type="RefSeq" id="WP_194697444.1">
    <property type="nucleotide sequence ID" value="NZ_JADKPO010000023.1"/>
</dbReference>
<organism evidence="2 3">
    <name type="scientific">Nocardioides agariphilus</name>
    <dbReference type="NCBI Taxonomy" id="433664"/>
    <lineage>
        <taxon>Bacteria</taxon>
        <taxon>Bacillati</taxon>
        <taxon>Actinomycetota</taxon>
        <taxon>Actinomycetes</taxon>
        <taxon>Propionibacteriales</taxon>
        <taxon>Nocardioidaceae</taxon>
        <taxon>Nocardioides</taxon>
    </lineage>
</organism>
<dbReference type="AlphaFoldDB" id="A0A930VSW4"/>
<feature type="transmembrane region" description="Helical" evidence="1">
    <location>
        <begin position="167"/>
        <end position="188"/>
    </location>
</feature>
<accession>A0A930VSW4</accession>
<evidence type="ECO:0000256" key="1">
    <source>
        <dbReference type="SAM" id="Phobius"/>
    </source>
</evidence>
<reference evidence="2" key="1">
    <citation type="submission" date="2020-11" db="EMBL/GenBank/DDBJ databases">
        <title>Nocardioides cynanchi sp. nov., isolated from soil of rhizosphere of Cynanchum wilfordii.</title>
        <authorList>
            <person name="Lee J.-S."/>
            <person name="Suh M.K."/>
            <person name="Kim J.-S."/>
        </authorList>
    </citation>
    <scope>NUCLEOTIDE SEQUENCE</scope>
    <source>
        <strain evidence="2">KCTC 19276</strain>
    </source>
</reference>